<keyword evidence="2" id="KW-1133">Transmembrane helix</keyword>
<feature type="compositionally biased region" description="Basic residues" evidence="1">
    <location>
        <begin position="10"/>
        <end position="21"/>
    </location>
</feature>
<dbReference type="Gene3D" id="3.30.1380.10">
    <property type="match status" value="1"/>
</dbReference>
<dbReference type="Pfam" id="PF02557">
    <property type="entry name" value="VanY"/>
    <property type="match status" value="1"/>
</dbReference>
<comment type="caution">
    <text evidence="4">The sequence shown here is derived from an EMBL/GenBank/DDBJ whole genome shotgun (WGS) entry which is preliminary data.</text>
</comment>
<keyword evidence="2" id="KW-0472">Membrane</keyword>
<dbReference type="PANTHER" id="PTHR34385">
    <property type="entry name" value="D-ALANYL-D-ALANINE CARBOXYPEPTIDASE"/>
    <property type="match status" value="1"/>
</dbReference>
<dbReference type="InterPro" id="IPR009045">
    <property type="entry name" value="Zn_M74/Hedgehog-like"/>
</dbReference>
<dbReference type="GO" id="GO:0006508">
    <property type="term" value="P:proteolysis"/>
    <property type="evidence" value="ECO:0007669"/>
    <property type="project" value="InterPro"/>
</dbReference>
<proteinExistence type="predicted"/>
<dbReference type="RefSeq" id="WP_085513908.1">
    <property type="nucleotide sequence ID" value="NZ_FXAP01000006.1"/>
</dbReference>
<dbReference type="InterPro" id="IPR003709">
    <property type="entry name" value="VanY-like_core_dom"/>
</dbReference>
<feature type="domain" description="D-alanyl-D-alanine carboxypeptidase-like core" evidence="3">
    <location>
        <begin position="107"/>
        <end position="193"/>
    </location>
</feature>
<dbReference type="InterPro" id="IPR052179">
    <property type="entry name" value="DD-CPase-like"/>
</dbReference>
<keyword evidence="2" id="KW-0812">Transmembrane</keyword>
<dbReference type="EMBL" id="RKHL01000001">
    <property type="protein sequence ID" value="ROR83004.1"/>
    <property type="molecule type" value="Genomic_DNA"/>
</dbReference>
<dbReference type="GO" id="GO:0004180">
    <property type="term" value="F:carboxypeptidase activity"/>
    <property type="evidence" value="ECO:0007669"/>
    <property type="project" value="UniProtKB-KW"/>
</dbReference>
<feature type="region of interest" description="Disordered" evidence="1">
    <location>
        <begin position="1"/>
        <end position="23"/>
    </location>
</feature>
<keyword evidence="4" id="KW-0378">Hydrolase</keyword>
<evidence type="ECO:0000313" key="5">
    <source>
        <dbReference type="Proteomes" id="UP000266915"/>
    </source>
</evidence>
<dbReference type="Proteomes" id="UP000266915">
    <property type="component" value="Unassembled WGS sequence"/>
</dbReference>
<keyword evidence="5" id="KW-1185">Reference proteome</keyword>
<name>A0A3N2C6T4_9MICO</name>
<keyword evidence="4" id="KW-0645">Protease</keyword>
<evidence type="ECO:0000256" key="1">
    <source>
        <dbReference type="SAM" id="MobiDB-lite"/>
    </source>
</evidence>
<accession>A0A3N2C6T4</accession>
<evidence type="ECO:0000259" key="3">
    <source>
        <dbReference type="Pfam" id="PF02557"/>
    </source>
</evidence>
<dbReference type="PANTHER" id="PTHR34385:SF1">
    <property type="entry name" value="PEPTIDOGLYCAN L-ALANYL-D-GLUTAMATE ENDOPEPTIDASE CWLK"/>
    <property type="match status" value="1"/>
</dbReference>
<dbReference type="SUPFAM" id="SSF55166">
    <property type="entry name" value="Hedgehog/DD-peptidase"/>
    <property type="match status" value="1"/>
</dbReference>
<protein>
    <submittedName>
        <fullName evidence="4">D-alanyl-D-alanine carboxypeptidase-like protein</fullName>
    </submittedName>
</protein>
<organism evidence="4 5">
    <name type="scientific">Plantibacter flavus</name>
    <dbReference type="NCBI Taxonomy" id="150123"/>
    <lineage>
        <taxon>Bacteria</taxon>
        <taxon>Bacillati</taxon>
        <taxon>Actinomycetota</taxon>
        <taxon>Actinomycetes</taxon>
        <taxon>Micrococcales</taxon>
        <taxon>Microbacteriaceae</taxon>
        <taxon>Plantibacter</taxon>
    </lineage>
</organism>
<keyword evidence="4" id="KW-0121">Carboxypeptidase</keyword>
<reference evidence="4 5" key="1">
    <citation type="submission" date="2018-11" db="EMBL/GenBank/DDBJ databases">
        <title>Sequencing the genomes of 1000 actinobacteria strains.</title>
        <authorList>
            <person name="Klenk H.-P."/>
        </authorList>
    </citation>
    <scope>NUCLEOTIDE SEQUENCE [LARGE SCALE GENOMIC DNA]</scope>
    <source>
        <strain evidence="4 5">DSM 14012</strain>
    </source>
</reference>
<feature type="region of interest" description="Disordered" evidence="1">
    <location>
        <begin position="66"/>
        <end position="85"/>
    </location>
</feature>
<dbReference type="CDD" id="cd14846">
    <property type="entry name" value="Peptidase_M15_like"/>
    <property type="match status" value="1"/>
</dbReference>
<sequence length="226" mass="23902">MQHDIQHQQQPHRHPRRRSTVARRGSNRAVVILTATAVALTAAIALVACTGVAPTITRGITALAERPAGDASDGTTATTDGAFGADDGVLDENRYSAYDTGLPAIANLDPDLLEAVQQATDAATEDDIALYVSSGWRSTAYQQHLLDEAILQYGSEAAARQYVATPDGSSHTRGAAVDIGATDADYWLIEHGADYGLCQTYANEIWHFELATVPGGECPDLLPDAG</sequence>
<evidence type="ECO:0000313" key="4">
    <source>
        <dbReference type="EMBL" id="ROR83004.1"/>
    </source>
</evidence>
<dbReference type="AlphaFoldDB" id="A0A3N2C6T4"/>
<evidence type="ECO:0000256" key="2">
    <source>
        <dbReference type="SAM" id="Phobius"/>
    </source>
</evidence>
<feature type="transmembrane region" description="Helical" evidence="2">
    <location>
        <begin position="26"/>
        <end position="48"/>
    </location>
</feature>
<feature type="compositionally biased region" description="Low complexity" evidence="1">
    <location>
        <begin position="69"/>
        <end position="85"/>
    </location>
</feature>
<gene>
    <name evidence="4" type="ORF">EDD42_3106</name>
</gene>